<reference evidence="1 2" key="1">
    <citation type="submission" date="2018-08" db="EMBL/GenBank/DDBJ databases">
        <title>A genome reference for cultivated species of the human gut microbiota.</title>
        <authorList>
            <person name="Zou Y."/>
            <person name="Xue W."/>
            <person name="Luo G."/>
        </authorList>
    </citation>
    <scope>NUCLEOTIDE SEQUENCE [LARGE SCALE GENOMIC DNA]</scope>
    <source>
        <strain evidence="1 2">AM25-1LB</strain>
    </source>
</reference>
<dbReference type="AlphaFoldDB" id="A0A414P7V5"/>
<accession>A0A414P7V5</accession>
<sequence length="72" mass="8073">MDEMRVALKSKLLCGIVARTISNAVYKAVGQKPVINIKDLEVEMKDGQIKFHINADGQISDKVLYKVNQLIE</sequence>
<dbReference type="Proteomes" id="UP000284902">
    <property type="component" value="Unassembled WGS sequence"/>
</dbReference>
<dbReference type="EMBL" id="QRHG01000006">
    <property type="protein sequence ID" value="RHF62285.1"/>
    <property type="molecule type" value="Genomic_DNA"/>
</dbReference>
<evidence type="ECO:0000313" key="1">
    <source>
        <dbReference type="EMBL" id="RHF62285.1"/>
    </source>
</evidence>
<dbReference type="RefSeq" id="WP_118212535.1">
    <property type="nucleotide sequence ID" value="NZ_DAWBHJ010000015.1"/>
</dbReference>
<name>A0A414P7V5_9FIRM</name>
<protein>
    <submittedName>
        <fullName evidence="1">Uncharacterized protein</fullName>
    </submittedName>
</protein>
<comment type="caution">
    <text evidence="1">The sequence shown here is derived from an EMBL/GenBank/DDBJ whole genome shotgun (WGS) entry which is preliminary data.</text>
</comment>
<evidence type="ECO:0000313" key="2">
    <source>
        <dbReference type="Proteomes" id="UP000284902"/>
    </source>
</evidence>
<proteinExistence type="predicted"/>
<gene>
    <name evidence="1" type="ORF">DW672_03330</name>
</gene>
<organism evidence="1 2">
    <name type="scientific">[Ruminococcus] lactaris</name>
    <dbReference type="NCBI Taxonomy" id="46228"/>
    <lineage>
        <taxon>Bacteria</taxon>
        <taxon>Bacillati</taxon>
        <taxon>Bacillota</taxon>
        <taxon>Clostridia</taxon>
        <taxon>Lachnospirales</taxon>
        <taxon>Lachnospiraceae</taxon>
        <taxon>Mediterraneibacter</taxon>
    </lineage>
</organism>